<gene>
    <name evidence="6" type="ORF">NE535_01800</name>
</gene>
<dbReference type="Pfam" id="PF03109">
    <property type="entry name" value="ABC1"/>
    <property type="match status" value="1"/>
</dbReference>
<dbReference type="GO" id="GO:0005524">
    <property type="term" value="F:ATP binding"/>
    <property type="evidence" value="ECO:0007669"/>
    <property type="project" value="UniProtKB-KW"/>
</dbReference>
<dbReference type="InterPro" id="IPR051409">
    <property type="entry name" value="Atypical_kinase_ADCK"/>
</dbReference>
<dbReference type="EMBL" id="JAMTCD010000002">
    <property type="protein sequence ID" value="MCT7940539.1"/>
    <property type="molecule type" value="Genomic_DNA"/>
</dbReference>
<keyword evidence="4" id="KW-0067">ATP-binding</keyword>
<evidence type="ECO:0000313" key="7">
    <source>
        <dbReference type="Proteomes" id="UP001155546"/>
    </source>
</evidence>
<reference evidence="6" key="1">
    <citation type="journal article" date="2023" name="Int. J. Syst. Evol. Microbiol.">
        <title>&lt;i&gt;Shewanella septentrionalis&lt;/i&gt; sp. nov. and &lt;i&gt;Shewanella holmiensis&lt;/i&gt; sp. nov., isolated from Baltic Sea water and sediments.</title>
        <authorList>
            <person name="Martin-Rodriguez A.J."/>
            <person name="Thorell K."/>
            <person name="Joffre E."/>
            <person name="Jensie-Markopoulos S."/>
            <person name="Moore E.R.B."/>
            <person name="Sjoling A."/>
        </authorList>
    </citation>
    <scope>NUCLEOTIDE SEQUENCE</scope>
    <source>
        <strain evidence="6">SP1S2-7</strain>
    </source>
</reference>
<dbReference type="Proteomes" id="UP001155546">
    <property type="component" value="Unassembled WGS sequence"/>
</dbReference>
<evidence type="ECO:0000256" key="1">
    <source>
        <dbReference type="ARBA" id="ARBA00009670"/>
    </source>
</evidence>
<dbReference type="GO" id="GO:0016301">
    <property type="term" value="F:kinase activity"/>
    <property type="evidence" value="ECO:0007669"/>
    <property type="project" value="UniProtKB-KW"/>
</dbReference>
<sequence length="448" mass="49844">MNKQSNSLKAAKIPSGRLSRFSAFGGLATRLAGNVIKEGVKQYSQGQSPKLQQLILTPTNISHVADKLAQLRGAAMKVGQMLSMDAGELLPPELSEVLAKLRSEANFMPHKQLIGVLKNQWGDNWLDVFGQFELRPFAAASIGQVHLAYLATGEKLAVKIQYPGIKGSIDSDIDNVATLLKMSGLVPDNVKLDLLLLQAKQQLHHEADYLHEAALLNQYQEWVKQYPHFVVPKVYPQLSNDSILSMEFIEGVPIESVVSLDQTSRNKIASQLLQLFLAELFTFKLVQTDPNFGNFQYQTDTNKIVLLDFGATRAVPEYLSNGYRRLMLGAMTSDYELITSAAADIGFFQDNITPEQQQLIVEIFHQACEPLRCDGEYDFAQSQLAKRVTDAAKAMSTKQDQWHTPPMDAIFIHRKLAGIYLLAAKIKAKVNVRALFSVHQSVTSGRKE</sequence>
<organism evidence="6 7">
    <name type="scientific">Shewanella holmiensis</name>
    <dbReference type="NCBI Taxonomy" id="2952222"/>
    <lineage>
        <taxon>Bacteria</taxon>
        <taxon>Pseudomonadati</taxon>
        <taxon>Pseudomonadota</taxon>
        <taxon>Gammaproteobacteria</taxon>
        <taxon>Alteromonadales</taxon>
        <taxon>Shewanellaceae</taxon>
        <taxon>Shewanella</taxon>
    </lineage>
</organism>
<evidence type="ECO:0000256" key="2">
    <source>
        <dbReference type="ARBA" id="ARBA00022679"/>
    </source>
</evidence>
<protein>
    <submittedName>
        <fullName evidence="6">AarF/ABC1/UbiB kinase family protein</fullName>
    </submittedName>
</protein>
<dbReference type="SUPFAM" id="SSF56112">
    <property type="entry name" value="Protein kinase-like (PK-like)"/>
    <property type="match status" value="1"/>
</dbReference>
<dbReference type="InterPro" id="IPR004147">
    <property type="entry name" value="ABC1_dom"/>
</dbReference>
<dbReference type="RefSeq" id="WP_261296988.1">
    <property type="nucleotide sequence ID" value="NZ_JAMTCD010000002.1"/>
</dbReference>
<keyword evidence="2" id="KW-0808">Transferase</keyword>
<feature type="domain" description="ABC1 atypical kinase-like" evidence="5">
    <location>
        <begin position="100"/>
        <end position="339"/>
    </location>
</feature>
<evidence type="ECO:0000256" key="4">
    <source>
        <dbReference type="ARBA" id="ARBA00022840"/>
    </source>
</evidence>
<comment type="similarity">
    <text evidence="1">Belongs to the protein kinase superfamily. ADCK protein kinase family.</text>
</comment>
<dbReference type="PANTHER" id="PTHR43851:SF3">
    <property type="entry name" value="COENZYME Q8"/>
    <property type="match status" value="1"/>
</dbReference>
<keyword evidence="3" id="KW-0547">Nucleotide-binding</keyword>
<dbReference type="AlphaFoldDB" id="A0A9X2WJD6"/>
<proteinExistence type="inferred from homology"/>
<dbReference type="CDD" id="cd13970">
    <property type="entry name" value="ABC1_ADCK3"/>
    <property type="match status" value="1"/>
</dbReference>
<evidence type="ECO:0000313" key="6">
    <source>
        <dbReference type="EMBL" id="MCT7940539.1"/>
    </source>
</evidence>
<dbReference type="InterPro" id="IPR011009">
    <property type="entry name" value="Kinase-like_dom_sf"/>
</dbReference>
<comment type="caution">
    <text evidence="6">The sequence shown here is derived from an EMBL/GenBank/DDBJ whole genome shotgun (WGS) entry which is preliminary data.</text>
</comment>
<accession>A0A9X2WJD6</accession>
<dbReference type="PANTHER" id="PTHR43851">
    <property type="match status" value="1"/>
</dbReference>
<keyword evidence="6" id="KW-0418">Kinase</keyword>
<name>A0A9X2WJD6_9GAMM</name>
<dbReference type="GO" id="GO:0006744">
    <property type="term" value="P:ubiquinone biosynthetic process"/>
    <property type="evidence" value="ECO:0007669"/>
    <property type="project" value="TreeGrafter"/>
</dbReference>
<dbReference type="InterPro" id="IPR034646">
    <property type="entry name" value="ADCK3_dom"/>
</dbReference>
<keyword evidence="7" id="KW-1185">Reference proteome</keyword>
<evidence type="ECO:0000259" key="5">
    <source>
        <dbReference type="Pfam" id="PF03109"/>
    </source>
</evidence>
<evidence type="ECO:0000256" key="3">
    <source>
        <dbReference type="ARBA" id="ARBA00022741"/>
    </source>
</evidence>